<keyword evidence="2" id="KW-1185">Reference proteome</keyword>
<reference evidence="1" key="1">
    <citation type="submission" date="2021-06" db="EMBL/GenBank/DDBJ databases">
        <authorList>
            <person name="Kallberg Y."/>
            <person name="Tangrot J."/>
            <person name="Rosling A."/>
        </authorList>
    </citation>
    <scope>NUCLEOTIDE SEQUENCE</scope>
    <source>
        <strain evidence="1">BR232B</strain>
    </source>
</reference>
<dbReference type="AlphaFoldDB" id="A0A9N9GUV9"/>
<gene>
    <name evidence="1" type="ORF">PBRASI_LOCUS9505</name>
</gene>
<dbReference type="OrthoDB" id="10332432at2759"/>
<evidence type="ECO:0000313" key="1">
    <source>
        <dbReference type="EMBL" id="CAG8635919.1"/>
    </source>
</evidence>
<organism evidence="1 2">
    <name type="scientific">Paraglomus brasilianum</name>
    <dbReference type="NCBI Taxonomy" id="144538"/>
    <lineage>
        <taxon>Eukaryota</taxon>
        <taxon>Fungi</taxon>
        <taxon>Fungi incertae sedis</taxon>
        <taxon>Mucoromycota</taxon>
        <taxon>Glomeromycotina</taxon>
        <taxon>Glomeromycetes</taxon>
        <taxon>Paraglomerales</taxon>
        <taxon>Paraglomeraceae</taxon>
        <taxon>Paraglomus</taxon>
    </lineage>
</organism>
<comment type="caution">
    <text evidence="1">The sequence shown here is derived from an EMBL/GenBank/DDBJ whole genome shotgun (WGS) entry which is preliminary data.</text>
</comment>
<dbReference type="Proteomes" id="UP000789739">
    <property type="component" value="Unassembled WGS sequence"/>
</dbReference>
<name>A0A9N9GUV9_9GLOM</name>
<evidence type="ECO:0000313" key="2">
    <source>
        <dbReference type="Proteomes" id="UP000789739"/>
    </source>
</evidence>
<dbReference type="EMBL" id="CAJVPI010002110">
    <property type="protein sequence ID" value="CAG8635919.1"/>
    <property type="molecule type" value="Genomic_DNA"/>
</dbReference>
<dbReference type="SUPFAM" id="SSF47095">
    <property type="entry name" value="HMG-box"/>
    <property type="match status" value="1"/>
</dbReference>
<dbReference type="InterPro" id="IPR036910">
    <property type="entry name" value="HMG_box_dom_sf"/>
</dbReference>
<accession>A0A9N9GUV9</accession>
<protein>
    <submittedName>
        <fullName evidence="1">4474_t:CDS:1</fullName>
    </submittedName>
</protein>
<dbReference type="Gene3D" id="1.10.30.10">
    <property type="entry name" value="High mobility group box domain"/>
    <property type="match status" value="1"/>
</dbReference>
<proteinExistence type="predicted"/>
<sequence>MSPCIFSDANLNERERQLLANPPITLHLPIDRLLKPSSKQTEIRQVPNQFLLYRRNFSASVKGQKKPLKEISAEATKKWYAEPDNVKIYFYSLSRIMKKIYITREQPNSSVGSSLEAFGDSLNGSPDINPDDAMVRSDGKLPEYMDLWLYTIDKEAIDAENADNSGFACINSLNFSDVI</sequence>